<organism evidence="1 2">
    <name type="scientific">Exidia glandulosa HHB12029</name>
    <dbReference type="NCBI Taxonomy" id="1314781"/>
    <lineage>
        <taxon>Eukaryota</taxon>
        <taxon>Fungi</taxon>
        <taxon>Dikarya</taxon>
        <taxon>Basidiomycota</taxon>
        <taxon>Agaricomycotina</taxon>
        <taxon>Agaricomycetes</taxon>
        <taxon>Auriculariales</taxon>
        <taxon>Exidiaceae</taxon>
        <taxon>Exidia</taxon>
    </lineage>
</organism>
<reference evidence="1 2" key="1">
    <citation type="journal article" date="2016" name="Mol. Biol. Evol.">
        <title>Comparative Genomics of Early-Diverging Mushroom-Forming Fungi Provides Insights into the Origins of Lignocellulose Decay Capabilities.</title>
        <authorList>
            <person name="Nagy L.G."/>
            <person name="Riley R."/>
            <person name="Tritt A."/>
            <person name="Adam C."/>
            <person name="Daum C."/>
            <person name="Floudas D."/>
            <person name="Sun H."/>
            <person name="Yadav J.S."/>
            <person name="Pangilinan J."/>
            <person name="Larsson K.H."/>
            <person name="Matsuura K."/>
            <person name="Barry K."/>
            <person name="Labutti K."/>
            <person name="Kuo R."/>
            <person name="Ohm R.A."/>
            <person name="Bhattacharya S.S."/>
            <person name="Shirouzu T."/>
            <person name="Yoshinaga Y."/>
            <person name="Martin F.M."/>
            <person name="Grigoriev I.V."/>
            <person name="Hibbett D.S."/>
        </authorList>
    </citation>
    <scope>NUCLEOTIDE SEQUENCE [LARGE SCALE GENOMIC DNA]</scope>
    <source>
        <strain evidence="1 2">HHB12029</strain>
    </source>
</reference>
<dbReference type="InParanoid" id="A0A165CGS8"/>
<dbReference type="EMBL" id="KV426325">
    <property type="protein sequence ID" value="KZV82424.1"/>
    <property type="molecule type" value="Genomic_DNA"/>
</dbReference>
<keyword evidence="2" id="KW-1185">Reference proteome</keyword>
<protein>
    <submittedName>
        <fullName evidence="1">Uncharacterized protein</fullName>
    </submittedName>
</protein>
<evidence type="ECO:0000313" key="1">
    <source>
        <dbReference type="EMBL" id="KZV82424.1"/>
    </source>
</evidence>
<name>A0A165CGS8_EXIGL</name>
<accession>A0A165CGS8</accession>
<proteinExistence type="predicted"/>
<evidence type="ECO:0000313" key="2">
    <source>
        <dbReference type="Proteomes" id="UP000077266"/>
    </source>
</evidence>
<sequence>MRALVIFSTRGETDPGAVLPVIPHGNIPVFAVGHIKRSGILTPASLIAEVTHSLPYPVIRIIIMAFEHLGWDDEQVDVYLYTPQHERIFMSSDLTLRQGLEMFSHTLMFVHISEGMLVDGPGVYDMPHVVNLSITLLKPTINVNRSHQSIFLLDRTGRNPLLVCPQLTGIVLLSYAGTTSTVAPELVREFIQFHIECNPQNVFLMLPGDVEMIQSNIMEVVSLLAYVLDVYVEVGDMPAQSGMHIGTTPPQSWRPEDRAFVQGNFPPIRHLLTWDAIEFDVL</sequence>
<dbReference type="AlphaFoldDB" id="A0A165CGS8"/>
<dbReference type="Proteomes" id="UP000077266">
    <property type="component" value="Unassembled WGS sequence"/>
</dbReference>
<gene>
    <name evidence="1" type="ORF">EXIGLDRAFT_345703</name>
</gene>
<dbReference type="OrthoDB" id="3267854at2759"/>